<gene>
    <name evidence="5" type="ORF">SAMN02910344_02096</name>
</gene>
<reference evidence="5 6" key="1">
    <citation type="submission" date="2016-10" db="EMBL/GenBank/DDBJ databases">
        <authorList>
            <person name="Varghese N."/>
            <person name="Submissions S."/>
        </authorList>
    </citation>
    <scope>NUCLEOTIDE SEQUENCE [LARGE SCALE GENOMIC DNA]</scope>
    <source>
        <strain evidence="5 6">DSM 1361</strain>
    </source>
</reference>
<accession>A0A662ZL22</accession>
<organism evidence="5 6">
    <name type="scientific">Ruminobacter amylophilus</name>
    <dbReference type="NCBI Taxonomy" id="867"/>
    <lineage>
        <taxon>Bacteria</taxon>
        <taxon>Pseudomonadati</taxon>
        <taxon>Pseudomonadota</taxon>
        <taxon>Gammaproteobacteria</taxon>
        <taxon>Aeromonadales</taxon>
        <taxon>Succinivibrionaceae</taxon>
        <taxon>Ruminobacter</taxon>
    </lineage>
</organism>
<dbReference type="CDD" id="cd00338">
    <property type="entry name" value="Ser_Recombinase"/>
    <property type="match status" value="1"/>
</dbReference>
<dbReference type="Gene3D" id="3.90.1750.20">
    <property type="entry name" value="Putative Large Serine Recombinase, Chain B, Domain 2"/>
    <property type="match status" value="1"/>
</dbReference>
<evidence type="ECO:0000313" key="5">
    <source>
        <dbReference type="EMBL" id="SFP70323.1"/>
    </source>
</evidence>
<keyword evidence="2" id="KW-0233">DNA recombination</keyword>
<evidence type="ECO:0000313" key="6">
    <source>
        <dbReference type="Proteomes" id="UP000243745"/>
    </source>
</evidence>
<evidence type="ECO:0000256" key="1">
    <source>
        <dbReference type="ARBA" id="ARBA00023125"/>
    </source>
</evidence>
<dbReference type="PANTHER" id="PTHR30461:SF2">
    <property type="entry name" value="SERINE RECOMBINASE PINE-RELATED"/>
    <property type="match status" value="1"/>
</dbReference>
<dbReference type="Proteomes" id="UP000243745">
    <property type="component" value="Unassembled WGS sequence"/>
</dbReference>
<dbReference type="SUPFAM" id="SSF53041">
    <property type="entry name" value="Resolvase-like"/>
    <property type="match status" value="1"/>
</dbReference>
<keyword evidence="6" id="KW-1185">Reference proteome</keyword>
<evidence type="ECO:0000259" key="3">
    <source>
        <dbReference type="PROSITE" id="PS51736"/>
    </source>
</evidence>
<name>A0A662ZL22_9GAMM</name>
<evidence type="ECO:0000259" key="4">
    <source>
        <dbReference type="PROSITE" id="PS51737"/>
    </source>
</evidence>
<dbReference type="Pfam" id="PF07508">
    <property type="entry name" value="Recombinase"/>
    <property type="match status" value="1"/>
</dbReference>
<sequence>MKTVRRIEQNQSVQCSRLRVAAYCRVSTDYDAQLESLETQKSHYENYIRMQDNWELAGIYFDEGISGTKSDSRPELQRLMADCRAGKIDYILTKSISRFSRNTTDCIDLVRSLLRLNIPIYFEKENLNTGSMEGELILSILSSMAEDESRSISNNSKWSLERRFQNGTFKSSSLPYGYKREGEDIVIIPDEAEIIKRIFAEALAGKGAYTIAKGLNSDGVPPIRKNEWSSTTVFWILRNEFYIGDAVFQKTFTDESFSRHLNKGYLTRYRSNGHHEAIISRADFEAVAFIIAQRASEKGIPGAKAKFLDRSALSGKIVCGECGGIFKHRIHHSLSSRSYSAWCCSTHLRDKSRCSMKFVRDETVKFAFLTMMNKLIFAKETILMPYLKALKGNSENKDMQRISALEQQISDIAEQQNTITMLMAQGCIDQVLFNQENNELKARAARCRTELNAIKQNSKGECSIIRETSELIAFASYSEMLTDFSDEVFSRFVNSITAVTRNEISFELKCGLTLKEEIE</sequence>
<dbReference type="InterPro" id="IPR025827">
    <property type="entry name" value="Zn_ribbon_recom_dom"/>
</dbReference>
<dbReference type="InterPro" id="IPR036162">
    <property type="entry name" value="Resolvase-like_N_sf"/>
</dbReference>
<dbReference type="PANTHER" id="PTHR30461">
    <property type="entry name" value="DNA-INVERTASE FROM LAMBDOID PROPHAGE"/>
    <property type="match status" value="1"/>
</dbReference>
<dbReference type="SMART" id="SM00857">
    <property type="entry name" value="Resolvase"/>
    <property type="match status" value="1"/>
</dbReference>
<dbReference type="InterPro" id="IPR006119">
    <property type="entry name" value="Resolv_N"/>
</dbReference>
<dbReference type="Gene3D" id="3.40.50.1390">
    <property type="entry name" value="Resolvase, N-terminal catalytic domain"/>
    <property type="match status" value="1"/>
</dbReference>
<dbReference type="AlphaFoldDB" id="A0A662ZL22"/>
<dbReference type="Pfam" id="PF13408">
    <property type="entry name" value="Zn_ribbon_recom"/>
    <property type="match status" value="1"/>
</dbReference>
<dbReference type="PROSITE" id="PS51737">
    <property type="entry name" value="RECOMBINASE_DNA_BIND"/>
    <property type="match status" value="1"/>
</dbReference>
<dbReference type="PROSITE" id="PS51736">
    <property type="entry name" value="RECOMBINASES_3"/>
    <property type="match status" value="1"/>
</dbReference>
<feature type="domain" description="Resolvase/invertase-type recombinase catalytic" evidence="3">
    <location>
        <begin position="19"/>
        <end position="167"/>
    </location>
</feature>
<dbReference type="OrthoDB" id="9797501at2"/>
<dbReference type="Pfam" id="PF00239">
    <property type="entry name" value="Resolvase"/>
    <property type="match status" value="1"/>
</dbReference>
<proteinExistence type="predicted"/>
<evidence type="ECO:0000256" key="2">
    <source>
        <dbReference type="ARBA" id="ARBA00023172"/>
    </source>
</evidence>
<dbReference type="InterPro" id="IPR011109">
    <property type="entry name" value="DNA_bind_recombinase_dom"/>
</dbReference>
<dbReference type="InterPro" id="IPR050639">
    <property type="entry name" value="SSR_resolvase"/>
</dbReference>
<dbReference type="GO" id="GO:0003677">
    <property type="term" value="F:DNA binding"/>
    <property type="evidence" value="ECO:0007669"/>
    <property type="project" value="UniProtKB-KW"/>
</dbReference>
<keyword evidence="1" id="KW-0238">DNA-binding</keyword>
<protein>
    <submittedName>
        <fullName evidence="5">Site-specific DNA recombinase</fullName>
    </submittedName>
</protein>
<dbReference type="EMBL" id="FOXF01000059">
    <property type="protein sequence ID" value="SFP70323.1"/>
    <property type="molecule type" value="Genomic_DNA"/>
</dbReference>
<dbReference type="RefSeq" id="WP_093143481.1">
    <property type="nucleotide sequence ID" value="NZ_FOXF01000059.1"/>
</dbReference>
<dbReference type="GO" id="GO:0000150">
    <property type="term" value="F:DNA strand exchange activity"/>
    <property type="evidence" value="ECO:0007669"/>
    <property type="project" value="InterPro"/>
</dbReference>
<dbReference type="InterPro" id="IPR038109">
    <property type="entry name" value="DNA_bind_recomb_sf"/>
</dbReference>
<feature type="domain" description="Recombinase" evidence="4">
    <location>
        <begin position="175"/>
        <end position="297"/>
    </location>
</feature>